<dbReference type="SMART" id="SM00448">
    <property type="entry name" value="REC"/>
    <property type="match status" value="1"/>
</dbReference>
<dbReference type="InterPro" id="IPR011006">
    <property type="entry name" value="CheY-like_superfamily"/>
</dbReference>
<keyword evidence="2" id="KW-0902">Two-component regulatory system</keyword>
<protein>
    <submittedName>
        <fullName evidence="8">Response regulator transcription factor</fullName>
    </submittedName>
</protein>
<dbReference type="RefSeq" id="WP_164041820.1">
    <property type="nucleotide sequence ID" value="NZ_JAAGNZ010000002.1"/>
</dbReference>
<evidence type="ECO:0000256" key="3">
    <source>
        <dbReference type="ARBA" id="ARBA00023125"/>
    </source>
</evidence>
<dbReference type="Pfam" id="PF00486">
    <property type="entry name" value="Trans_reg_C"/>
    <property type="match status" value="1"/>
</dbReference>
<dbReference type="InterPro" id="IPR036388">
    <property type="entry name" value="WH-like_DNA-bd_sf"/>
</dbReference>
<evidence type="ECO:0000256" key="1">
    <source>
        <dbReference type="ARBA" id="ARBA00022553"/>
    </source>
</evidence>
<dbReference type="PROSITE" id="PS50110">
    <property type="entry name" value="RESPONSE_REGULATORY"/>
    <property type="match status" value="1"/>
</dbReference>
<dbReference type="SUPFAM" id="SSF52172">
    <property type="entry name" value="CheY-like"/>
    <property type="match status" value="1"/>
</dbReference>
<dbReference type="SUPFAM" id="SSF46894">
    <property type="entry name" value="C-terminal effector domain of the bipartite response regulators"/>
    <property type="match status" value="1"/>
</dbReference>
<keyword evidence="1 4" id="KW-0597">Phosphoprotein</keyword>
<dbReference type="AlphaFoldDB" id="A0A6M0IN48"/>
<feature type="DNA-binding region" description="OmpR/PhoB-type" evidence="5">
    <location>
        <begin position="126"/>
        <end position="223"/>
    </location>
</feature>
<dbReference type="GO" id="GO:0000976">
    <property type="term" value="F:transcription cis-regulatory region binding"/>
    <property type="evidence" value="ECO:0007669"/>
    <property type="project" value="TreeGrafter"/>
</dbReference>
<dbReference type="PROSITE" id="PS51755">
    <property type="entry name" value="OMPR_PHOB"/>
    <property type="match status" value="1"/>
</dbReference>
<dbReference type="GO" id="GO:0005829">
    <property type="term" value="C:cytosol"/>
    <property type="evidence" value="ECO:0007669"/>
    <property type="project" value="TreeGrafter"/>
</dbReference>
<evidence type="ECO:0000259" key="6">
    <source>
        <dbReference type="PROSITE" id="PS50110"/>
    </source>
</evidence>
<dbReference type="InterPro" id="IPR001867">
    <property type="entry name" value="OmpR/PhoB-type_DNA-bd"/>
</dbReference>
<dbReference type="PANTHER" id="PTHR48111:SF40">
    <property type="entry name" value="PHOSPHATE REGULON TRANSCRIPTIONAL REGULATORY PROTEIN PHOB"/>
    <property type="match status" value="1"/>
</dbReference>
<accession>A0A6M0IN48</accession>
<dbReference type="GO" id="GO:0006355">
    <property type="term" value="P:regulation of DNA-templated transcription"/>
    <property type="evidence" value="ECO:0007669"/>
    <property type="project" value="InterPro"/>
</dbReference>
<gene>
    <name evidence="8" type="ORF">GK091_20890</name>
</gene>
<dbReference type="Gene3D" id="3.40.50.2300">
    <property type="match status" value="1"/>
</dbReference>
<sequence>MTPARILFVEDDVNLGFVIRDTLENVPFAVTHCINGVDAWVTFQTERFDICLLDVMLPQSDGFTLARQIRAINARIPILFLSALANKDDRLEGLRLGADDYLTKPFSIEELILKINVFLRRTAPITEPKALASVLLDYPNLTLTLNGQTQILTHREADVMAYLLAHPNVLVRRDELLRAVWGDDDYFMGRSLDVFISRLRKRLANTPGIRIDNVHGVGFVLRQ</sequence>
<dbReference type="GO" id="GO:0000156">
    <property type="term" value="F:phosphorelay response regulator activity"/>
    <property type="evidence" value="ECO:0007669"/>
    <property type="project" value="TreeGrafter"/>
</dbReference>
<feature type="domain" description="OmpR/PhoB-type" evidence="7">
    <location>
        <begin position="126"/>
        <end position="223"/>
    </location>
</feature>
<dbReference type="Gene3D" id="1.10.10.10">
    <property type="entry name" value="Winged helix-like DNA-binding domain superfamily/Winged helix DNA-binding domain"/>
    <property type="match status" value="1"/>
</dbReference>
<dbReference type="SMART" id="SM00862">
    <property type="entry name" value="Trans_reg_C"/>
    <property type="match status" value="1"/>
</dbReference>
<reference evidence="8 9" key="1">
    <citation type="submission" date="2020-02" db="EMBL/GenBank/DDBJ databases">
        <title>Draft genome sequence of two Spirosoma agri KCTC 52727 and Spirosoma terrae KCTC 52035.</title>
        <authorList>
            <person name="Rojas J."/>
            <person name="Ambika Manirajan B."/>
            <person name="Ratering S."/>
            <person name="Suarez C."/>
            <person name="Schnell S."/>
        </authorList>
    </citation>
    <scope>NUCLEOTIDE SEQUENCE [LARGE SCALE GENOMIC DNA]</scope>
    <source>
        <strain evidence="8 9">KCTC 52727</strain>
    </source>
</reference>
<evidence type="ECO:0000259" key="7">
    <source>
        <dbReference type="PROSITE" id="PS51755"/>
    </source>
</evidence>
<evidence type="ECO:0000256" key="2">
    <source>
        <dbReference type="ARBA" id="ARBA00023012"/>
    </source>
</evidence>
<dbReference type="GO" id="GO:0032993">
    <property type="term" value="C:protein-DNA complex"/>
    <property type="evidence" value="ECO:0007669"/>
    <property type="project" value="TreeGrafter"/>
</dbReference>
<dbReference type="Proteomes" id="UP000477386">
    <property type="component" value="Unassembled WGS sequence"/>
</dbReference>
<keyword evidence="9" id="KW-1185">Reference proteome</keyword>
<evidence type="ECO:0000313" key="8">
    <source>
        <dbReference type="EMBL" id="NEU69357.1"/>
    </source>
</evidence>
<organism evidence="8 9">
    <name type="scientific">Spirosoma agri</name>
    <dbReference type="NCBI Taxonomy" id="1987381"/>
    <lineage>
        <taxon>Bacteria</taxon>
        <taxon>Pseudomonadati</taxon>
        <taxon>Bacteroidota</taxon>
        <taxon>Cytophagia</taxon>
        <taxon>Cytophagales</taxon>
        <taxon>Cytophagaceae</taxon>
        <taxon>Spirosoma</taxon>
    </lineage>
</organism>
<keyword evidence="3 5" id="KW-0238">DNA-binding</keyword>
<evidence type="ECO:0000256" key="5">
    <source>
        <dbReference type="PROSITE-ProRule" id="PRU01091"/>
    </source>
</evidence>
<proteinExistence type="predicted"/>
<feature type="modified residue" description="4-aspartylphosphate" evidence="4">
    <location>
        <position position="54"/>
    </location>
</feature>
<comment type="caution">
    <text evidence="8">The sequence shown here is derived from an EMBL/GenBank/DDBJ whole genome shotgun (WGS) entry which is preliminary data.</text>
</comment>
<evidence type="ECO:0000313" key="9">
    <source>
        <dbReference type="Proteomes" id="UP000477386"/>
    </source>
</evidence>
<dbReference type="InterPro" id="IPR001789">
    <property type="entry name" value="Sig_transdc_resp-reg_receiver"/>
</dbReference>
<feature type="domain" description="Response regulatory" evidence="6">
    <location>
        <begin position="5"/>
        <end position="119"/>
    </location>
</feature>
<dbReference type="Gene3D" id="6.10.250.690">
    <property type="match status" value="1"/>
</dbReference>
<dbReference type="InterPro" id="IPR039420">
    <property type="entry name" value="WalR-like"/>
</dbReference>
<dbReference type="EMBL" id="JAAGNZ010000002">
    <property type="protein sequence ID" value="NEU69357.1"/>
    <property type="molecule type" value="Genomic_DNA"/>
</dbReference>
<dbReference type="CDD" id="cd00383">
    <property type="entry name" value="trans_reg_C"/>
    <property type="match status" value="1"/>
</dbReference>
<dbReference type="CDD" id="cd17574">
    <property type="entry name" value="REC_OmpR"/>
    <property type="match status" value="1"/>
</dbReference>
<dbReference type="InterPro" id="IPR016032">
    <property type="entry name" value="Sig_transdc_resp-reg_C-effctor"/>
</dbReference>
<evidence type="ECO:0000256" key="4">
    <source>
        <dbReference type="PROSITE-ProRule" id="PRU00169"/>
    </source>
</evidence>
<dbReference type="Pfam" id="PF00072">
    <property type="entry name" value="Response_reg"/>
    <property type="match status" value="1"/>
</dbReference>
<dbReference type="PANTHER" id="PTHR48111">
    <property type="entry name" value="REGULATOR OF RPOS"/>
    <property type="match status" value="1"/>
</dbReference>
<name>A0A6M0IN48_9BACT</name>